<reference evidence="2 3" key="1">
    <citation type="submission" date="2024-07" db="EMBL/GenBank/DDBJ databases">
        <title>Chromosome-level genome assembly of the water stick insect Ranatra chinensis (Heteroptera: Nepidae).</title>
        <authorList>
            <person name="Liu X."/>
        </authorList>
    </citation>
    <scope>NUCLEOTIDE SEQUENCE [LARGE SCALE GENOMIC DNA]</scope>
    <source>
        <strain evidence="2">Cailab_2021Rc</strain>
        <tissue evidence="2">Muscle</tissue>
    </source>
</reference>
<feature type="chain" id="PRO_5044852362" evidence="1">
    <location>
        <begin position="27"/>
        <end position="200"/>
    </location>
</feature>
<gene>
    <name evidence="2" type="ORF">AAG570_001108</name>
</gene>
<evidence type="ECO:0000313" key="2">
    <source>
        <dbReference type="EMBL" id="KAL1124482.1"/>
    </source>
</evidence>
<dbReference type="EMBL" id="JBFDAA010000010">
    <property type="protein sequence ID" value="KAL1124482.1"/>
    <property type="molecule type" value="Genomic_DNA"/>
</dbReference>
<dbReference type="AlphaFoldDB" id="A0ABD0YMM7"/>
<accession>A0ABD0YMM7</accession>
<evidence type="ECO:0000256" key="1">
    <source>
        <dbReference type="SAM" id="SignalP"/>
    </source>
</evidence>
<protein>
    <submittedName>
        <fullName evidence="2">Uncharacterized protein</fullName>
    </submittedName>
</protein>
<name>A0ABD0YMM7_9HEMI</name>
<organism evidence="2 3">
    <name type="scientific">Ranatra chinensis</name>
    <dbReference type="NCBI Taxonomy" id="642074"/>
    <lineage>
        <taxon>Eukaryota</taxon>
        <taxon>Metazoa</taxon>
        <taxon>Ecdysozoa</taxon>
        <taxon>Arthropoda</taxon>
        <taxon>Hexapoda</taxon>
        <taxon>Insecta</taxon>
        <taxon>Pterygota</taxon>
        <taxon>Neoptera</taxon>
        <taxon>Paraneoptera</taxon>
        <taxon>Hemiptera</taxon>
        <taxon>Heteroptera</taxon>
        <taxon>Panheteroptera</taxon>
        <taxon>Nepomorpha</taxon>
        <taxon>Nepidae</taxon>
        <taxon>Ranatrinae</taxon>
        <taxon>Ranatra</taxon>
    </lineage>
</organism>
<sequence length="200" mass="21830">MKTGLLAALLPITLTILTITIDGVNGRKTVVENMPLVRRLDGTVADDLIEATLTFHTSGDVQVDFRAHMKFSKTDVIHLFVANESMAITEILFYPENTSKSVAYSAPYMVVSKHDSGPCNYTSSVTDGQVSAGGGNWTGSALCPVSVLPASATRYSLAAEQTSNDKKVKHHLCFYTVNNAEISIPDFMVFKRYKVIGEKY</sequence>
<evidence type="ECO:0000313" key="3">
    <source>
        <dbReference type="Proteomes" id="UP001558652"/>
    </source>
</evidence>
<dbReference type="Proteomes" id="UP001558652">
    <property type="component" value="Unassembled WGS sequence"/>
</dbReference>
<comment type="caution">
    <text evidence="2">The sequence shown here is derived from an EMBL/GenBank/DDBJ whole genome shotgun (WGS) entry which is preliminary data.</text>
</comment>
<feature type="signal peptide" evidence="1">
    <location>
        <begin position="1"/>
        <end position="26"/>
    </location>
</feature>
<proteinExistence type="predicted"/>
<keyword evidence="1" id="KW-0732">Signal</keyword>
<keyword evidence="3" id="KW-1185">Reference proteome</keyword>